<evidence type="ECO:0000313" key="4">
    <source>
        <dbReference type="Proteomes" id="UP000189545"/>
    </source>
</evidence>
<keyword evidence="4" id="KW-1185">Reference proteome</keyword>
<proteinExistence type="predicted"/>
<feature type="domain" description="GAD-related" evidence="1">
    <location>
        <begin position="6"/>
        <end position="107"/>
    </location>
</feature>
<dbReference type="InterPro" id="IPR014983">
    <property type="entry name" value="GAD-rel"/>
</dbReference>
<sequence length="224" mass="25390">MLDDNFEYFIEKFGQPTSQRFPTISEVEKYHGILPDRLLEYWQEIGFSGYMDGLFWIVNPADYDDVLERFLEPTDFPDLDTYHVIARNAWGDLYLWGENTGDSLDITPMNHWVSTGQGCASNIAKGEANKCIELFFAFTKPKNENTQGENGKPMFESALKAHGALAEDELFAFNPFLFMGGNKTIKDISKENIFVHLNLIADMGDMEVIDMASMVSSTLKQHGA</sequence>
<dbReference type="AlphaFoldDB" id="A0A1S6HSY1"/>
<evidence type="ECO:0000259" key="2">
    <source>
        <dbReference type="Pfam" id="PF08906"/>
    </source>
</evidence>
<dbReference type="Proteomes" id="UP000189545">
    <property type="component" value="Chromosome"/>
</dbReference>
<dbReference type="Pfam" id="PF08906">
    <property type="entry name" value="T6SS_Tdi1_C"/>
    <property type="match status" value="1"/>
</dbReference>
<evidence type="ECO:0000259" key="1">
    <source>
        <dbReference type="Pfam" id="PF08887"/>
    </source>
</evidence>
<dbReference type="OrthoDB" id="9016361at2"/>
<evidence type="ECO:0000313" key="3">
    <source>
        <dbReference type="EMBL" id="AQS38619.1"/>
    </source>
</evidence>
<accession>A0A1S6HSY1</accession>
<dbReference type="STRING" id="225848.Sps_03492"/>
<feature type="domain" description="T6SS immunity protein Tdi1 C-terminal" evidence="2">
    <location>
        <begin position="133"/>
        <end position="203"/>
    </location>
</feature>
<dbReference type="KEGG" id="spsw:Sps_03492"/>
<dbReference type="Pfam" id="PF08887">
    <property type="entry name" value="GAD-like"/>
    <property type="match status" value="1"/>
</dbReference>
<dbReference type="InterPro" id="IPR015002">
    <property type="entry name" value="T6SS_Tdi1_C"/>
</dbReference>
<name>A0A1S6HSY1_9GAMM</name>
<protein>
    <recommendedName>
        <fullName evidence="5">GAD-like domain</fullName>
    </recommendedName>
</protein>
<reference evidence="3 4" key="1">
    <citation type="submission" date="2016-03" db="EMBL/GenBank/DDBJ databases">
        <title>Complete genome sequence of Shewanella psychrophila WP2, a deep sea bacterium isolated from west Pacific sediment.</title>
        <authorList>
            <person name="Xu G."/>
            <person name="Jian H."/>
        </authorList>
    </citation>
    <scope>NUCLEOTIDE SEQUENCE [LARGE SCALE GENOMIC DNA]</scope>
    <source>
        <strain evidence="3 4">WP2</strain>
    </source>
</reference>
<dbReference type="RefSeq" id="WP_077753636.1">
    <property type="nucleotide sequence ID" value="NZ_CP014782.1"/>
</dbReference>
<dbReference type="EMBL" id="CP014782">
    <property type="protein sequence ID" value="AQS38619.1"/>
    <property type="molecule type" value="Genomic_DNA"/>
</dbReference>
<evidence type="ECO:0008006" key="5">
    <source>
        <dbReference type="Google" id="ProtNLM"/>
    </source>
</evidence>
<organism evidence="3 4">
    <name type="scientific">Shewanella psychrophila</name>
    <dbReference type="NCBI Taxonomy" id="225848"/>
    <lineage>
        <taxon>Bacteria</taxon>
        <taxon>Pseudomonadati</taxon>
        <taxon>Pseudomonadota</taxon>
        <taxon>Gammaproteobacteria</taxon>
        <taxon>Alteromonadales</taxon>
        <taxon>Shewanellaceae</taxon>
        <taxon>Shewanella</taxon>
    </lineage>
</organism>
<gene>
    <name evidence="3" type="ORF">Sps_03492</name>
</gene>